<proteinExistence type="predicted"/>
<dbReference type="AlphaFoldDB" id="A0A1N6X799"/>
<reference evidence="2" key="1">
    <citation type="submission" date="2017-01" db="EMBL/GenBank/DDBJ databases">
        <authorList>
            <person name="Varghese N."/>
            <person name="Submissions S."/>
        </authorList>
    </citation>
    <scope>NUCLEOTIDE SEQUENCE [LARGE SCALE GENOMIC DNA]</scope>
    <source>
        <strain evidence="2">DSM 15366</strain>
    </source>
</reference>
<evidence type="ECO:0000313" key="1">
    <source>
        <dbReference type="EMBL" id="SIQ98150.1"/>
    </source>
</evidence>
<evidence type="ECO:0000313" key="2">
    <source>
        <dbReference type="Proteomes" id="UP000186953"/>
    </source>
</evidence>
<dbReference type="EMBL" id="FTMA01000005">
    <property type="protein sequence ID" value="SIQ98150.1"/>
    <property type="molecule type" value="Genomic_DNA"/>
</dbReference>
<keyword evidence="2" id="KW-1185">Reference proteome</keyword>
<gene>
    <name evidence="1" type="ORF">SAMN05421797_10513</name>
</gene>
<organism evidence="1 2">
    <name type="scientific">Maribacter ulvicola</name>
    <dbReference type="NCBI Taxonomy" id="228959"/>
    <lineage>
        <taxon>Bacteria</taxon>
        <taxon>Pseudomonadati</taxon>
        <taxon>Bacteroidota</taxon>
        <taxon>Flavobacteriia</taxon>
        <taxon>Flavobacteriales</taxon>
        <taxon>Flavobacteriaceae</taxon>
        <taxon>Maribacter</taxon>
    </lineage>
</organism>
<accession>A0A1N6X799</accession>
<name>A0A1N6X799_9FLAO</name>
<sequence>MQLTIPTKNPAIVTVNNSNVSIIQLLKIRQDQMKRLWKFSLAKQQK</sequence>
<dbReference type="STRING" id="228959.SAMN05421797_10513"/>
<protein>
    <submittedName>
        <fullName evidence="1">Uncharacterized protein</fullName>
    </submittedName>
</protein>
<dbReference type="Proteomes" id="UP000186953">
    <property type="component" value="Unassembled WGS sequence"/>
</dbReference>